<dbReference type="GO" id="GO:0006740">
    <property type="term" value="P:NADPH regeneration"/>
    <property type="evidence" value="ECO:0007669"/>
    <property type="project" value="TreeGrafter"/>
</dbReference>
<dbReference type="GO" id="GO:0005737">
    <property type="term" value="C:cytoplasm"/>
    <property type="evidence" value="ECO:0007669"/>
    <property type="project" value="TreeGrafter"/>
</dbReference>
<dbReference type="EMBL" id="HBGK01013686">
    <property type="protein sequence ID" value="CAD9278184.1"/>
    <property type="molecule type" value="Transcribed_RNA"/>
</dbReference>
<dbReference type="GO" id="GO:0016491">
    <property type="term" value="F:oxidoreductase activity"/>
    <property type="evidence" value="ECO:0007669"/>
    <property type="project" value="UniProtKB-KW"/>
</dbReference>
<name>A0A7S1Y3R9_9STRA</name>
<dbReference type="PANTHER" id="PTHR42840:SF3">
    <property type="entry name" value="BINDING ROSSMANN FOLD OXIDOREDUCTASE, PUTATIVE (AFU_ORTHOLOGUE AFUA_2G10240)-RELATED"/>
    <property type="match status" value="1"/>
</dbReference>
<dbReference type="SUPFAM" id="SSF51735">
    <property type="entry name" value="NAD(P)-binding Rossmann-fold domains"/>
    <property type="match status" value="1"/>
</dbReference>
<sequence length="380" mass="41634">MSSSSNDDASYCAVVLVGCGAPLKSMGWYHAEQLLANKCAGAKLQYVVEPWYMNPASKGTPGYSEFQEWKTTQETTNGIQFYQHVSDVPTASEKEDDSKVRKLMAIISARTADNPKLFQECLKINCHTIFLEKPGAPSVGELESMRDAAKEAGTMVYMGFNKNVSSYVQRTRDLAAATTQGDEESCNVTFLHNNSYKQEELPECFERCAEGMLKNMAIHELAILATFYNVSVDTIATVQADADYSSCQTLTGPSSGKPFTDFDKLKFQITTKAGVSINVAADRCGGDDSVGIVESEKEGLARFTMPDETTVANIPTLEAEFPGAMPYFFTQDPDYREIKERVAQSCLSGEPATGVATMDIGIESLKLAEYLTPLLQEQLL</sequence>
<accession>A0A7S1Y3R9</accession>
<evidence type="ECO:0000256" key="1">
    <source>
        <dbReference type="ARBA" id="ARBA00023002"/>
    </source>
</evidence>
<gene>
    <name evidence="2" type="ORF">GOCE00092_LOCUS7093</name>
</gene>
<evidence type="ECO:0000313" key="2">
    <source>
        <dbReference type="EMBL" id="CAD9278184.1"/>
    </source>
</evidence>
<dbReference type="InterPro" id="IPR036291">
    <property type="entry name" value="NAD(P)-bd_dom_sf"/>
</dbReference>
<dbReference type="Gene3D" id="3.40.50.720">
    <property type="entry name" value="NAD(P)-binding Rossmann-like Domain"/>
    <property type="match status" value="1"/>
</dbReference>
<keyword evidence="1" id="KW-0560">Oxidoreductase</keyword>
<protein>
    <recommendedName>
        <fullName evidence="3">Gfo/Idh/MocA-like oxidoreductase N-terminal domain-containing protein</fullName>
    </recommendedName>
</protein>
<dbReference type="PANTHER" id="PTHR42840">
    <property type="entry name" value="NAD(P)-BINDING ROSSMANN-FOLD SUPERFAMILY PROTEIN-RELATED"/>
    <property type="match status" value="1"/>
</dbReference>
<evidence type="ECO:0008006" key="3">
    <source>
        <dbReference type="Google" id="ProtNLM"/>
    </source>
</evidence>
<reference evidence="2" key="1">
    <citation type="submission" date="2021-01" db="EMBL/GenBank/DDBJ databases">
        <authorList>
            <person name="Corre E."/>
            <person name="Pelletier E."/>
            <person name="Niang G."/>
            <person name="Scheremetjew M."/>
            <person name="Finn R."/>
            <person name="Kale V."/>
            <person name="Holt S."/>
            <person name="Cochrane G."/>
            <person name="Meng A."/>
            <person name="Brown T."/>
            <person name="Cohen L."/>
        </authorList>
    </citation>
    <scope>NUCLEOTIDE SEQUENCE</scope>
    <source>
        <strain evidence="2">CCMP 410</strain>
    </source>
</reference>
<organism evidence="2">
    <name type="scientific">Grammatophora oceanica</name>
    <dbReference type="NCBI Taxonomy" id="210454"/>
    <lineage>
        <taxon>Eukaryota</taxon>
        <taxon>Sar</taxon>
        <taxon>Stramenopiles</taxon>
        <taxon>Ochrophyta</taxon>
        <taxon>Bacillariophyta</taxon>
        <taxon>Fragilariophyceae</taxon>
        <taxon>Fragilariophycidae</taxon>
        <taxon>Rhabdonematales</taxon>
        <taxon>Grammatophoraceae</taxon>
        <taxon>Grammatophora</taxon>
    </lineage>
</organism>
<dbReference type="AlphaFoldDB" id="A0A7S1Y3R9"/>
<proteinExistence type="predicted"/>